<evidence type="ECO:0000313" key="3">
    <source>
        <dbReference type="EMBL" id="KAK8894522.1"/>
    </source>
</evidence>
<feature type="compositionally biased region" description="Basic and acidic residues" evidence="2">
    <location>
        <begin position="63"/>
        <end position="75"/>
    </location>
</feature>
<feature type="compositionally biased region" description="Polar residues" evidence="2">
    <location>
        <begin position="192"/>
        <end position="225"/>
    </location>
</feature>
<reference evidence="3 4" key="1">
    <citation type="submission" date="2024-04" db="EMBL/GenBank/DDBJ databases">
        <title>Tritrichomonas musculus Genome.</title>
        <authorList>
            <person name="Alves-Ferreira E."/>
            <person name="Grigg M."/>
            <person name="Lorenzi H."/>
            <person name="Galac M."/>
        </authorList>
    </citation>
    <scope>NUCLEOTIDE SEQUENCE [LARGE SCALE GENOMIC DNA]</scope>
    <source>
        <strain evidence="3 4">EAF2021</strain>
    </source>
</reference>
<keyword evidence="1" id="KW-0175">Coiled coil</keyword>
<gene>
    <name evidence="3" type="ORF">M9Y10_022956</name>
</gene>
<name>A0ABR2KUC8_9EUKA</name>
<dbReference type="PANTHER" id="PTHR45615:SF80">
    <property type="entry name" value="GRIP DOMAIN-CONTAINING PROTEIN"/>
    <property type="match status" value="1"/>
</dbReference>
<evidence type="ECO:0000313" key="4">
    <source>
        <dbReference type="Proteomes" id="UP001470230"/>
    </source>
</evidence>
<feature type="compositionally biased region" description="Polar residues" evidence="2">
    <location>
        <begin position="532"/>
        <end position="543"/>
    </location>
</feature>
<keyword evidence="4" id="KW-1185">Reference proteome</keyword>
<feature type="region of interest" description="Disordered" evidence="2">
    <location>
        <begin position="518"/>
        <end position="546"/>
    </location>
</feature>
<dbReference type="Proteomes" id="UP001470230">
    <property type="component" value="Unassembled WGS sequence"/>
</dbReference>
<feature type="compositionally biased region" description="Basic and acidic residues" evidence="2">
    <location>
        <begin position="86"/>
        <end position="106"/>
    </location>
</feature>
<feature type="compositionally biased region" description="Polar residues" evidence="2">
    <location>
        <begin position="76"/>
        <end position="85"/>
    </location>
</feature>
<feature type="region of interest" description="Disordered" evidence="2">
    <location>
        <begin position="23"/>
        <end position="108"/>
    </location>
</feature>
<feature type="compositionally biased region" description="Basic and acidic residues" evidence="2">
    <location>
        <begin position="32"/>
        <end position="45"/>
    </location>
</feature>
<sequence>MTNDLNPTNNIDLLLDSGVEISPLGSSESECDPDKSLPINDKDGKNVFFKGKTPEISSQVLNNKERNEVSSEKSDLSTSNNNAQTKKAEYNKELDKHSTKNKDLDTSSKIQKARSLGIENTSPQIIQAKLQLERLMRQLESKSAQKSAELEKVNQQLLSHSAELNKYNQEIEAKLAELKRAQSQLHKYVSESGENSPLNSPHSQSPASDGRYKSSSIMSPMSAVQNSNSSNDNNISNIQTRDVPFGEVSSPTKDSKISSPDFISLSNQLDQANKQLEKLQNQLNQFFNLFDSNSNSNNNSGINDSDFSKLIDQAKKDKELADTVKSTFPDITLKDIQERTIDLEPDLSQIEKLRNQLHQFIDIFSPDGDQKQKDNLSDEDFEKILNEAKAINDLSKSIEALLPPNEDIDSSLPQSKIDDIISQIKQLKSRSDELDEVLNQLKNANQQLDSKTNELENTQNQLRSANQLLDSKCADLDEINKKLEEIYKVIEVIEGEKISPEDMTEERLSEIIERVRNENREEKSDKEPDSEYNGSNLNKVSDFSSKELDINKDSNLNIDSNPNKELNLNEESNLNKESNLIKDPNLNKETNLNKESNFMKDPNPIKERNLNKDFLFSKDSDLNRGIDSQERLKKLSEIFNKPENLNDEEFLQVIELAKKNKELSDAIQSSLPGNSSNPDEIQEKIRDLKAKSTELEKVRQQFNSVIQAIEGDDEIRPETDEIPNERLSEIIEKAKKDKQISDSFQLSPPIDSNSGEIQEKIRDLEAKSAELSKIRGQLNSLVQAIEGNNESNNNDNDVMPSKKFLEVIEKAKTDKKISEIVQSTLPVKGKGSDAVEKQLNTLKKRSDQLDVVSNQLATKTAELEKVRKQISKLVDVINVNDDNDTNEPYDDKSIDRVIEKAKRRKLLPQINENNLETREVCLDVDDQLGYQNNKKTISNENLPIYGQSQQLNQFLSIFSEYNNDNVDLQNLDQNSFENIIKMAKKDKELAEAVKTTLPDHCSCGEEVQATINILKLRSSELDDRVPPSEVYKLRKRLEFLNNTVACLSQPKGPMIDSIEAEQTRNQDD</sequence>
<evidence type="ECO:0008006" key="5">
    <source>
        <dbReference type="Google" id="ProtNLM"/>
    </source>
</evidence>
<dbReference type="EMBL" id="JAPFFF010000003">
    <property type="protein sequence ID" value="KAK8894522.1"/>
    <property type="molecule type" value="Genomic_DNA"/>
</dbReference>
<accession>A0ABR2KUC8</accession>
<evidence type="ECO:0000256" key="1">
    <source>
        <dbReference type="SAM" id="Coils"/>
    </source>
</evidence>
<feature type="compositionally biased region" description="Low complexity" evidence="2">
    <location>
        <begin position="226"/>
        <end position="238"/>
    </location>
</feature>
<proteinExistence type="predicted"/>
<protein>
    <recommendedName>
        <fullName evidence="5">Viral A-type inclusion protein</fullName>
    </recommendedName>
</protein>
<comment type="caution">
    <text evidence="3">The sequence shown here is derived from an EMBL/GenBank/DDBJ whole genome shotgun (WGS) entry which is preliminary data.</text>
</comment>
<dbReference type="PANTHER" id="PTHR45615">
    <property type="entry name" value="MYOSIN HEAVY CHAIN, NON-MUSCLE"/>
    <property type="match status" value="1"/>
</dbReference>
<organism evidence="3 4">
    <name type="scientific">Tritrichomonas musculus</name>
    <dbReference type="NCBI Taxonomy" id="1915356"/>
    <lineage>
        <taxon>Eukaryota</taxon>
        <taxon>Metamonada</taxon>
        <taxon>Parabasalia</taxon>
        <taxon>Tritrichomonadida</taxon>
        <taxon>Tritrichomonadidae</taxon>
        <taxon>Tritrichomonas</taxon>
    </lineage>
</organism>
<feature type="coiled-coil region" evidence="1">
    <location>
        <begin position="262"/>
        <end position="289"/>
    </location>
</feature>
<feature type="compositionally biased region" description="Basic and acidic residues" evidence="2">
    <location>
        <begin position="518"/>
        <end position="529"/>
    </location>
</feature>
<feature type="region of interest" description="Disordered" evidence="2">
    <location>
        <begin position="570"/>
        <end position="604"/>
    </location>
</feature>
<feature type="region of interest" description="Disordered" evidence="2">
    <location>
        <begin position="189"/>
        <end position="260"/>
    </location>
</feature>
<evidence type="ECO:0000256" key="2">
    <source>
        <dbReference type="SAM" id="MobiDB-lite"/>
    </source>
</evidence>
<feature type="compositionally biased region" description="Polar residues" evidence="2">
    <location>
        <begin position="587"/>
        <end position="596"/>
    </location>
</feature>